<keyword evidence="12" id="KW-0902">Two-component regulatory system</keyword>
<feature type="domain" description="PAC" evidence="19">
    <location>
        <begin position="715"/>
        <end position="767"/>
    </location>
</feature>
<accession>R7ZYV2</accession>
<dbReference type="SUPFAM" id="SSF47384">
    <property type="entry name" value="Homodimeric domain of signal transducing histidine kinase"/>
    <property type="match status" value="1"/>
</dbReference>
<keyword evidence="15" id="KW-0175">Coiled coil</keyword>
<dbReference type="STRING" id="1232681.ADIS_0206"/>
<dbReference type="InterPro" id="IPR005467">
    <property type="entry name" value="His_kinase_dom"/>
</dbReference>
<evidence type="ECO:0000256" key="3">
    <source>
        <dbReference type="ARBA" id="ARBA00012438"/>
    </source>
</evidence>
<dbReference type="EC" id="2.7.13.3" evidence="3"/>
<evidence type="ECO:0000259" key="17">
    <source>
        <dbReference type="PROSITE" id="PS50110"/>
    </source>
</evidence>
<dbReference type="OrthoDB" id="9811889at2"/>
<keyword evidence="11" id="KW-1133">Transmembrane helix</keyword>
<keyword evidence="21" id="KW-1185">Reference proteome</keyword>
<dbReference type="InterPro" id="IPR003018">
    <property type="entry name" value="GAF"/>
</dbReference>
<evidence type="ECO:0000256" key="9">
    <source>
        <dbReference type="ARBA" id="ARBA00022777"/>
    </source>
</evidence>
<dbReference type="PANTHER" id="PTHR45339:SF1">
    <property type="entry name" value="HYBRID SIGNAL TRANSDUCTION HISTIDINE KINASE J"/>
    <property type="match status" value="1"/>
</dbReference>
<dbReference type="Gene3D" id="1.10.287.130">
    <property type="match status" value="1"/>
</dbReference>
<dbReference type="SUPFAM" id="SSF55785">
    <property type="entry name" value="PYP-like sensor domain (PAS domain)"/>
    <property type="match status" value="5"/>
</dbReference>
<dbReference type="FunFam" id="3.30.565.10:FF:000010">
    <property type="entry name" value="Sensor histidine kinase RcsC"/>
    <property type="match status" value="1"/>
</dbReference>
<keyword evidence="13" id="KW-0472">Membrane</keyword>
<dbReference type="RefSeq" id="WP_010852358.1">
    <property type="nucleotide sequence ID" value="NZ_AQHR01000009.1"/>
</dbReference>
<evidence type="ECO:0000256" key="4">
    <source>
        <dbReference type="ARBA" id="ARBA00022475"/>
    </source>
</evidence>
<feature type="domain" description="PAC" evidence="19">
    <location>
        <begin position="335"/>
        <end position="387"/>
    </location>
</feature>
<dbReference type="PRINTS" id="PR00344">
    <property type="entry name" value="BCTRLSENSOR"/>
</dbReference>
<dbReference type="InterPro" id="IPR000700">
    <property type="entry name" value="PAS-assoc_C"/>
</dbReference>
<keyword evidence="5 14" id="KW-0597">Phosphoprotein</keyword>
<comment type="caution">
    <text evidence="20">The sequence shown here is derived from an EMBL/GenBank/DDBJ whole genome shotgun (WGS) entry which is preliminary data.</text>
</comment>
<dbReference type="InterPro" id="IPR035965">
    <property type="entry name" value="PAS-like_dom_sf"/>
</dbReference>
<dbReference type="InterPro" id="IPR011006">
    <property type="entry name" value="CheY-like_superfamily"/>
</dbReference>
<evidence type="ECO:0000256" key="2">
    <source>
        <dbReference type="ARBA" id="ARBA00004651"/>
    </source>
</evidence>
<dbReference type="SUPFAM" id="SSF55781">
    <property type="entry name" value="GAF domain-like"/>
    <property type="match status" value="1"/>
</dbReference>
<dbReference type="Gene3D" id="3.30.450.40">
    <property type="match status" value="1"/>
</dbReference>
<dbReference type="Pfam" id="PF08447">
    <property type="entry name" value="PAS_3"/>
    <property type="match status" value="3"/>
</dbReference>
<dbReference type="InterPro" id="IPR000014">
    <property type="entry name" value="PAS"/>
</dbReference>
<reference evidence="20 21" key="1">
    <citation type="submission" date="2013-02" db="EMBL/GenBank/DDBJ databases">
        <title>A novel strain isolated from Lonar lake, Maharashtra, India.</title>
        <authorList>
            <person name="Singh A."/>
        </authorList>
    </citation>
    <scope>NUCLEOTIDE SEQUENCE [LARGE SCALE GENOMIC DNA]</scope>
    <source>
        <strain evidence="20 21">AK24</strain>
    </source>
</reference>
<dbReference type="SMART" id="SM00387">
    <property type="entry name" value="HATPase_c"/>
    <property type="match status" value="1"/>
</dbReference>
<keyword evidence="8" id="KW-0547">Nucleotide-binding</keyword>
<dbReference type="InterPro" id="IPR013655">
    <property type="entry name" value="PAS_fold_3"/>
</dbReference>
<dbReference type="Pfam" id="PF13426">
    <property type="entry name" value="PAS_9"/>
    <property type="match status" value="1"/>
</dbReference>
<dbReference type="Pfam" id="PF00072">
    <property type="entry name" value="Response_reg"/>
    <property type="match status" value="2"/>
</dbReference>
<dbReference type="InterPro" id="IPR013656">
    <property type="entry name" value="PAS_4"/>
</dbReference>
<feature type="coiled-coil region" evidence="15">
    <location>
        <begin position="623"/>
        <end position="650"/>
    </location>
</feature>
<dbReference type="FunFam" id="1.10.287.130:FF:000003">
    <property type="entry name" value="Histidine kinase"/>
    <property type="match status" value="1"/>
</dbReference>
<keyword evidence="9" id="KW-0418">Kinase</keyword>
<evidence type="ECO:0000256" key="6">
    <source>
        <dbReference type="ARBA" id="ARBA00022679"/>
    </source>
</evidence>
<dbReference type="Gene3D" id="3.30.450.20">
    <property type="entry name" value="PAS domain"/>
    <property type="match status" value="6"/>
</dbReference>
<evidence type="ECO:0000256" key="8">
    <source>
        <dbReference type="ARBA" id="ARBA00022741"/>
    </source>
</evidence>
<evidence type="ECO:0000256" key="12">
    <source>
        <dbReference type="ARBA" id="ARBA00023012"/>
    </source>
</evidence>
<dbReference type="SMART" id="SM00086">
    <property type="entry name" value="PAC"/>
    <property type="match status" value="5"/>
</dbReference>
<dbReference type="CDD" id="cd16922">
    <property type="entry name" value="HATPase_EvgS-ArcB-TorS-like"/>
    <property type="match status" value="1"/>
</dbReference>
<dbReference type="CDD" id="cd00130">
    <property type="entry name" value="PAS"/>
    <property type="match status" value="4"/>
</dbReference>
<dbReference type="PROSITE" id="PS50112">
    <property type="entry name" value="PAS"/>
    <property type="match status" value="3"/>
</dbReference>
<evidence type="ECO:0000259" key="19">
    <source>
        <dbReference type="PROSITE" id="PS50113"/>
    </source>
</evidence>
<dbReference type="InterPro" id="IPR036890">
    <property type="entry name" value="HATPase_C_sf"/>
</dbReference>
<dbReference type="InterPro" id="IPR004358">
    <property type="entry name" value="Sig_transdc_His_kin-like_C"/>
</dbReference>
<dbReference type="Gene3D" id="3.30.565.10">
    <property type="entry name" value="Histidine kinase-like ATPase, C-terminal domain"/>
    <property type="match status" value="1"/>
</dbReference>
<protein>
    <recommendedName>
        <fullName evidence="3">histidine kinase</fullName>
        <ecNumber evidence="3">2.7.13.3</ecNumber>
    </recommendedName>
</protein>
<dbReference type="GO" id="GO:0005524">
    <property type="term" value="F:ATP binding"/>
    <property type="evidence" value="ECO:0007669"/>
    <property type="project" value="UniProtKB-KW"/>
</dbReference>
<keyword evidence="6 20" id="KW-0808">Transferase</keyword>
<keyword evidence="4" id="KW-1003">Cell membrane</keyword>
<evidence type="ECO:0000256" key="15">
    <source>
        <dbReference type="SAM" id="Coils"/>
    </source>
</evidence>
<proteinExistence type="predicted"/>
<feature type="domain" description="PAS" evidence="18">
    <location>
        <begin position="640"/>
        <end position="713"/>
    </location>
</feature>
<evidence type="ECO:0000256" key="11">
    <source>
        <dbReference type="ARBA" id="ARBA00022989"/>
    </source>
</evidence>
<feature type="domain" description="PAC" evidence="19">
    <location>
        <begin position="587"/>
        <end position="639"/>
    </location>
</feature>
<dbReference type="GO" id="GO:0005886">
    <property type="term" value="C:plasma membrane"/>
    <property type="evidence" value="ECO:0007669"/>
    <property type="project" value="UniProtKB-SubCell"/>
</dbReference>
<dbReference type="Pfam" id="PF02518">
    <property type="entry name" value="HATPase_c"/>
    <property type="match status" value="1"/>
</dbReference>
<feature type="modified residue" description="4-aspartylphosphate" evidence="14">
    <location>
        <position position="1395"/>
    </location>
</feature>
<evidence type="ECO:0000259" key="16">
    <source>
        <dbReference type="PROSITE" id="PS50109"/>
    </source>
</evidence>
<feature type="domain" description="PAS" evidence="18">
    <location>
        <begin position="123"/>
        <end position="193"/>
    </location>
</feature>
<keyword evidence="7" id="KW-0812">Transmembrane</keyword>
<dbReference type="PANTHER" id="PTHR45339">
    <property type="entry name" value="HYBRID SIGNAL TRANSDUCTION HISTIDINE KINASE J"/>
    <property type="match status" value="1"/>
</dbReference>
<dbReference type="Pfam" id="PF00512">
    <property type="entry name" value="HisKA"/>
    <property type="match status" value="1"/>
</dbReference>
<dbReference type="SMART" id="SM00091">
    <property type="entry name" value="PAS"/>
    <property type="match status" value="4"/>
</dbReference>
<dbReference type="InterPro" id="IPR001610">
    <property type="entry name" value="PAC"/>
</dbReference>
<comment type="catalytic activity">
    <reaction evidence="1">
        <text>ATP + protein L-histidine = ADP + protein N-phospho-L-histidine.</text>
        <dbReference type="EC" id="2.7.13.3"/>
    </reaction>
</comment>
<feature type="domain" description="Response regulatory" evidence="17">
    <location>
        <begin position="1198"/>
        <end position="1318"/>
    </location>
</feature>
<comment type="subcellular location">
    <subcellularLocation>
        <location evidence="2">Cell membrane</location>
        <topology evidence="2">Multi-pass membrane protein</topology>
    </subcellularLocation>
</comment>
<evidence type="ECO:0000259" key="18">
    <source>
        <dbReference type="PROSITE" id="PS50112"/>
    </source>
</evidence>
<dbReference type="CDD" id="cd00082">
    <property type="entry name" value="HisKA"/>
    <property type="match status" value="1"/>
</dbReference>
<dbReference type="InterPro" id="IPR003594">
    <property type="entry name" value="HATPase_dom"/>
</dbReference>
<dbReference type="InterPro" id="IPR001789">
    <property type="entry name" value="Sig_transdc_resp-reg_receiver"/>
</dbReference>
<dbReference type="Proteomes" id="UP000013909">
    <property type="component" value="Unassembled WGS sequence"/>
</dbReference>
<dbReference type="InterPro" id="IPR036097">
    <property type="entry name" value="HisK_dim/P_sf"/>
</dbReference>
<feature type="domain" description="Response regulatory" evidence="17">
    <location>
        <begin position="1344"/>
        <end position="1464"/>
    </location>
</feature>
<dbReference type="SMART" id="SM00388">
    <property type="entry name" value="HisKA"/>
    <property type="match status" value="1"/>
</dbReference>
<dbReference type="PATRIC" id="fig|1288963.3.peg.205"/>
<evidence type="ECO:0000256" key="7">
    <source>
        <dbReference type="ARBA" id="ARBA00022692"/>
    </source>
</evidence>
<dbReference type="NCBIfam" id="TIGR00229">
    <property type="entry name" value="sensory_box"/>
    <property type="match status" value="5"/>
</dbReference>
<evidence type="ECO:0000256" key="10">
    <source>
        <dbReference type="ARBA" id="ARBA00022840"/>
    </source>
</evidence>
<dbReference type="EMBL" id="AQHR01000009">
    <property type="protein sequence ID" value="EON79281.1"/>
    <property type="molecule type" value="Genomic_DNA"/>
</dbReference>
<organism evidence="20 21">
    <name type="scientific">Lunatimonas lonarensis</name>
    <dbReference type="NCBI Taxonomy" id="1232681"/>
    <lineage>
        <taxon>Bacteria</taxon>
        <taxon>Pseudomonadati</taxon>
        <taxon>Bacteroidota</taxon>
        <taxon>Cytophagia</taxon>
        <taxon>Cytophagales</taxon>
        <taxon>Cyclobacteriaceae</taxon>
    </lineage>
</organism>
<feature type="domain" description="PAS" evidence="18">
    <location>
        <begin position="514"/>
        <end position="585"/>
    </location>
</feature>
<evidence type="ECO:0000256" key="13">
    <source>
        <dbReference type="ARBA" id="ARBA00023136"/>
    </source>
</evidence>
<name>R7ZYV2_9BACT</name>
<evidence type="ECO:0000256" key="5">
    <source>
        <dbReference type="ARBA" id="ARBA00022553"/>
    </source>
</evidence>
<dbReference type="InterPro" id="IPR003661">
    <property type="entry name" value="HisK_dim/P_dom"/>
</dbReference>
<evidence type="ECO:0000256" key="1">
    <source>
        <dbReference type="ARBA" id="ARBA00000085"/>
    </source>
</evidence>
<dbReference type="PROSITE" id="PS50110">
    <property type="entry name" value="RESPONSE_REGULATORY"/>
    <property type="match status" value="2"/>
</dbReference>
<sequence length="1472" mass="166893">MKTENKVLFDSPIIGYAYHRIILDDNGKPVDYEFLEVNGTFEKLTGQKAIDLVGRTVTAAIPGSERTEFNWIGVYGEVALNGGESEFEQYSEPLEKWYRVHVYSTEKLFFTTIFIDITTSKKQTEELEAFFSVNLDLLCIADLEGNFIKTNEAWSRILGYSTEELNKRKFLEFVHPDDMEATLGAMADLGKGKDALEFTNRYKSKDGSYRFIEWRSHPSGDLIYAAARDVTERVMAEKRIVSDKQQIDMFFNQSLHGFFLCMLDEPIEWNEGIDKKKMIEHVLDHQKMTRVNRAMLDQYGAEEKDFVGITVRELFKHNLDHAREIWTGLFDKGKWHVETYEQKLDGTPIVIEGDYICLYDDKGRITGHFGVQENITERKKAEEDIKRTSILLEAAQRIAKMGAWELDLATGKTFWTDEVYNIHEVPKDFDHNKANGIEFYHPDYRPIIAKAITDSIEKQIPFDVKCKFITAKNNLRWVRSSGYPLLEEGKVTFLIGMFRDITEEEDVKEAIIREQSFSKRLLENMADGFSVVDIEGKQIGVNNAFCEMTGFSEEELIGQTAPYPYWPSEERENIAKAFQQALAGELSSFELIFKKKSEERFPVLLSTSTLLDENGNTINYFANIKDNTERKKAEQELKATKQKLDSIFSEMDDVVWSASLPDYKMLFMTPSAVKLYGTPYEEFMDDNTLWEKAIYQDDKPVIPKIYQQLQENGHYEYTYRILSRDGKIKWVSNKGKLIHNEQGTPIRIDGIVSDVSERKKAEQTILKDSELQKILMAVSSQFINVPLDYTDEVINSALATLGQFTNTDRSYIFKYDHEKRVCSNIYEWCGDGVAAQIEQLQGIPFDAVPDWVEAHFAGKPMHIADVMALPADSRSRQVLELQGVQSILVLPMMDGDNCMGFVGFDAVKSNHIFSDNEQRLLQLFALMLVNVLNRNRLETELTTAKQRAEAASKAKSEFLANMSHEIRTPLNGVIGFTDLLKNTPLTSVQQQYVNNANVSGHTLMGIINDILDFSKIEAGMLHLEMIKTDMIELLENSVDIVKYQASQKNLELLLHIDRSMPRFAVTDPIRLKQVLANLLGNAVKFTEKGEVELKVKYEIVDKGRGKLSFFVRDTGIGITEEQMNTLFKAFSQADSSTTRKFGGTGLGLIISDLIAKELGGKILVDSTQGEGTTFSFELVTEMEDGGRLEMGPLKLVKRCLIIDDNANNCLILEDMLAGWGIDHVSCDNGLTALKLLETSKPFDVIICDYNMPYIDGLETIRMIRNKLKLTADKQPVILLHSSSDDAELHKQCDELGVRFRLTKPVKGHDLYGYLRQVHDPEKYQAQTAVSTTPKAQTALSGSVNILIAEDVKMNMMMIKALIGRLYPEAVLYEAVNGLEAVRLMSEVSPDLILMDIQMPELDGLEATKKIRAVENESGIHVPIIALTAGAFKEEEERCLAAGMDGFLTKPVEPEKIKSVLMKYCGGKENSSK</sequence>
<dbReference type="SUPFAM" id="SSF52172">
    <property type="entry name" value="CheY-like"/>
    <property type="match status" value="2"/>
</dbReference>
<dbReference type="SMART" id="SM00065">
    <property type="entry name" value="GAF"/>
    <property type="match status" value="1"/>
</dbReference>
<evidence type="ECO:0000256" key="14">
    <source>
        <dbReference type="PROSITE-ProRule" id="PRU00169"/>
    </source>
</evidence>
<feature type="domain" description="PAC" evidence="19">
    <location>
        <begin position="462"/>
        <end position="513"/>
    </location>
</feature>
<dbReference type="InterPro" id="IPR029016">
    <property type="entry name" value="GAF-like_dom_sf"/>
</dbReference>
<dbReference type="Pfam" id="PF01590">
    <property type="entry name" value="GAF"/>
    <property type="match status" value="1"/>
</dbReference>
<dbReference type="Gene3D" id="3.40.50.2300">
    <property type="match status" value="2"/>
</dbReference>
<dbReference type="GO" id="GO:0000155">
    <property type="term" value="F:phosphorelay sensor kinase activity"/>
    <property type="evidence" value="ECO:0007669"/>
    <property type="project" value="InterPro"/>
</dbReference>
<dbReference type="PROSITE" id="PS50109">
    <property type="entry name" value="HIS_KIN"/>
    <property type="match status" value="1"/>
</dbReference>
<feature type="domain" description="Histidine kinase" evidence="16">
    <location>
        <begin position="961"/>
        <end position="1182"/>
    </location>
</feature>
<feature type="modified residue" description="4-aspartylphosphate" evidence="14">
    <location>
        <position position="1248"/>
    </location>
</feature>
<dbReference type="SUPFAM" id="SSF55874">
    <property type="entry name" value="ATPase domain of HSP90 chaperone/DNA topoisomerase II/histidine kinase"/>
    <property type="match status" value="1"/>
</dbReference>
<evidence type="ECO:0000313" key="21">
    <source>
        <dbReference type="Proteomes" id="UP000013909"/>
    </source>
</evidence>
<keyword evidence="10" id="KW-0067">ATP-binding</keyword>
<evidence type="ECO:0000313" key="20">
    <source>
        <dbReference type="EMBL" id="EON79281.1"/>
    </source>
</evidence>
<dbReference type="PROSITE" id="PS50113">
    <property type="entry name" value="PAC"/>
    <property type="match status" value="4"/>
</dbReference>
<dbReference type="SMART" id="SM00448">
    <property type="entry name" value="REC"/>
    <property type="match status" value="2"/>
</dbReference>
<gene>
    <name evidence="20" type="ORF">ADIS_0206</name>
</gene>
<dbReference type="Pfam" id="PF08448">
    <property type="entry name" value="PAS_4"/>
    <property type="match status" value="1"/>
</dbReference>
<dbReference type="CDD" id="cd17546">
    <property type="entry name" value="REC_hyHK_CKI1_RcsC-like"/>
    <property type="match status" value="2"/>
</dbReference>